<evidence type="ECO:0000256" key="1">
    <source>
        <dbReference type="SAM" id="MobiDB-lite"/>
    </source>
</evidence>
<feature type="compositionally biased region" description="Low complexity" evidence="1">
    <location>
        <begin position="427"/>
        <end position="439"/>
    </location>
</feature>
<feature type="compositionally biased region" description="Low complexity" evidence="1">
    <location>
        <begin position="232"/>
        <end position="253"/>
    </location>
</feature>
<evidence type="ECO:0000313" key="3">
    <source>
        <dbReference type="Proteomes" id="UP000248817"/>
    </source>
</evidence>
<feature type="compositionally biased region" description="Low complexity" evidence="1">
    <location>
        <begin position="717"/>
        <end position="729"/>
    </location>
</feature>
<reference evidence="2 3" key="1">
    <citation type="submission" date="2018-02" db="EMBL/GenBank/DDBJ databases">
        <title>The genomes of Aspergillus section Nigri reveals drivers in fungal speciation.</title>
        <authorList>
            <consortium name="DOE Joint Genome Institute"/>
            <person name="Vesth T.C."/>
            <person name="Nybo J."/>
            <person name="Theobald S."/>
            <person name="Brandl J."/>
            <person name="Frisvad J.C."/>
            <person name="Nielsen K.F."/>
            <person name="Lyhne E.K."/>
            <person name="Kogle M.E."/>
            <person name="Kuo A."/>
            <person name="Riley R."/>
            <person name="Clum A."/>
            <person name="Nolan M."/>
            <person name="Lipzen A."/>
            <person name="Salamov A."/>
            <person name="Henrissat B."/>
            <person name="Wiebenga A."/>
            <person name="De vries R.P."/>
            <person name="Grigoriev I.V."/>
            <person name="Mortensen U.H."/>
            <person name="Andersen M.R."/>
            <person name="Baker S.E."/>
        </authorList>
    </citation>
    <scope>NUCLEOTIDE SEQUENCE [LARGE SCALE GENOMIC DNA]</scope>
    <source>
        <strain evidence="2 3">CBS 114.80</strain>
    </source>
</reference>
<feature type="region of interest" description="Disordered" evidence="1">
    <location>
        <begin position="187"/>
        <end position="314"/>
    </location>
</feature>
<feature type="compositionally biased region" description="Polar residues" evidence="1">
    <location>
        <begin position="267"/>
        <end position="314"/>
    </location>
</feature>
<evidence type="ECO:0000313" key="2">
    <source>
        <dbReference type="EMBL" id="PYI26170.1"/>
    </source>
</evidence>
<feature type="compositionally biased region" description="Polar residues" evidence="1">
    <location>
        <begin position="216"/>
        <end position="231"/>
    </location>
</feature>
<proteinExistence type="predicted"/>
<accession>A0A2V5ICE4</accession>
<name>A0A2V5ICE4_9EURO</name>
<keyword evidence="3" id="KW-1185">Reference proteome</keyword>
<feature type="region of interest" description="Disordered" evidence="1">
    <location>
        <begin position="152"/>
        <end position="172"/>
    </location>
</feature>
<dbReference type="AlphaFoldDB" id="A0A2V5ICE4"/>
<feature type="compositionally biased region" description="Polar residues" evidence="1">
    <location>
        <begin position="152"/>
        <end position="171"/>
    </location>
</feature>
<dbReference type="EMBL" id="KZ825609">
    <property type="protein sequence ID" value="PYI26170.1"/>
    <property type="molecule type" value="Genomic_DNA"/>
</dbReference>
<dbReference type="Proteomes" id="UP000248817">
    <property type="component" value="Unassembled WGS sequence"/>
</dbReference>
<feature type="region of interest" description="Disordered" evidence="1">
    <location>
        <begin position="703"/>
        <end position="747"/>
    </location>
</feature>
<protein>
    <submittedName>
        <fullName evidence="2">Uncharacterized protein</fullName>
    </submittedName>
</protein>
<gene>
    <name evidence="2" type="ORF">BP00DRAFT_72282</name>
</gene>
<organism evidence="2 3">
    <name type="scientific">Aspergillus indologenus CBS 114.80</name>
    <dbReference type="NCBI Taxonomy" id="1450541"/>
    <lineage>
        <taxon>Eukaryota</taxon>
        <taxon>Fungi</taxon>
        <taxon>Dikarya</taxon>
        <taxon>Ascomycota</taxon>
        <taxon>Pezizomycotina</taxon>
        <taxon>Eurotiomycetes</taxon>
        <taxon>Eurotiomycetidae</taxon>
        <taxon>Eurotiales</taxon>
        <taxon>Aspergillaceae</taxon>
        <taxon>Aspergillus</taxon>
        <taxon>Aspergillus subgen. Circumdati</taxon>
    </lineage>
</organism>
<sequence>MVKHWTMQRELRLYLAILIKVPPHQLTWDNPEDKSMFDEILASQDQLWINTPQNQILEKYSTATIIHVLYHIVTSAQVPCYSTGVEEKNWWNSLSKDLKSKTAQEFGYTGHNCWERYNAAKVHSGFSSGYYTLRNPQRVVCIRNQSINVGQLGRNSSKKVQQSAQPRCSSKSFKDLDGITAMNRLCLESDQNPPKPHKGDWSFSKTQRTNRDQRTIFKNTATLIYNQPAEYTTSDSDSGTTSDSDSDSGTTSDSDSDSETTSESDSNPKTTSDYNSSSVTRLSCGTTSAAESDSEDTSVSGYSAGQSGSVASLDNDSFSSYTTTVSDSDNNSVTASISNITGTAIDLADRVSTDTEMLDIDPYTYSSSVCDPADPYACSSFVCDPADPQTSILPARSSQAVEVKFNMSINAGPNTQISTGSHSGTINKPQANTTQANTTRANKTNTPWVFPILSEDLTIHIYQTSLRVVNRLRGNTQVLLDYINKSIAKSEDREIVDYRITTGVVLPSGNVLLKASNLQELEALTYTTVPWIKVLGSNATIHFHEYPVSIFDMDIRHIGNPVNKQELLVKKIKTTNLKSLAATPADIIHVGWTKPWKKVKWEKKSRCFIIIFNSLSAANAILQKGLIFGNKCYKTAYCHPLEQDPDCKGCSHYLNSKHFLRNFDLGNLERLTKRVFGAISEQDKLQHTCDSSTFIKQKAAQDRKRRRNSLFRSSVLPQPGQTQIPTTPTVEDNKIDKSGRSKRLKRK</sequence>
<feature type="region of interest" description="Disordered" evidence="1">
    <location>
        <begin position="420"/>
        <end position="439"/>
    </location>
</feature>